<keyword evidence="3" id="KW-1185">Reference proteome</keyword>
<dbReference type="AlphaFoldDB" id="A0AAV7N006"/>
<dbReference type="Proteomes" id="UP001066276">
    <property type="component" value="Chromosome 9"/>
</dbReference>
<proteinExistence type="predicted"/>
<comment type="caution">
    <text evidence="2">The sequence shown here is derived from an EMBL/GenBank/DDBJ whole genome shotgun (WGS) entry which is preliminary data.</text>
</comment>
<evidence type="ECO:0000256" key="1">
    <source>
        <dbReference type="SAM" id="MobiDB-lite"/>
    </source>
</evidence>
<sequence>MAEKETKIGLKGSKTGTPVPDSPIKGKVDITNTVDMMRKKLAKVHDLAKATKSNTDMMQLELCPIRSDINAINNKVADAEPWISMEEDTLAFSNKDIQKLQASSKALQRDMAELEH</sequence>
<dbReference type="EMBL" id="JANPWB010000013">
    <property type="protein sequence ID" value="KAJ1109257.1"/>
    <property type="molecule type" value="Genomic_DNA"/>
</dbReference>
<evidence type="ECO:0000313" key="2">
    <source>
        <dbReference type="EMBL" id="KAJ1109257.1"/>
    </source>
</evidence>
<protein>
    <submittedName>
        <fullName evidence="2">Uncharacterized protein</fullName>
    </submittedName>
</protein>
<evidence type="ECO:0000313" key="3">
    <source>
        <dbReference type="Proteomes" id="UP001066276"/>
    </source>
</evidence>
<accession>A0AAV7N006</accession>
<name>A0AAV7N006_PLEWA</name>
<feature type="region of interest" description="Disordered" evidence="1">
    <location>
        <begin position="1"/>
        <end position="24"/>
    </location>
</feature>
<organism evidence="2 3">
    <name type="scientific">Pleurodeles waltl</name>
    <name type="common">Iberian ribbed newt</name>
    <dbReference type="NCBI Taxonomy" id="8319"/>
    <lineage>
        <taxon>Eukaryota</taxon>
        <taxon>Metazoa</taxon>
        <taxon>Chordata</taxon>
        <taxon>Craniata</taxon>
        <taxon>Vertebrata</taxon>
        <taxon>Euteleostomi</taxon>
        <taxon>Amphibia</taxon>
        <taxon>Batrachia</taxon>
        <taxon>Caudata</taxon>
        <taxon>Salamandroidea</taxon>
        <taxon>Salamandridae</taxon>
        <taxon>Pleurodelinae</taxon>
        <taxon>Pleurodeles</taxon>
    </lineage>
</organism>
<reference evidence="2" key="1">
    <citation type="journal article" date="2022" name="bioRxiv">
        <title>Sequencing and chromosome-scale assembly of the giantPleurodeles waltlgenome.</title>
        <authorList>
            <person name="Brown T."/>
            <person name="Elewa A."/>
            <person name="Iarovenko S."/>
            <person name="Subramanian E."/>
            <person name="Araus A.J."/>
            <person name="Petzold A."/>
            <person name="Susuki M."/>
            <person name="Suzuki K.-i.T."/>
            <person name="Hayashi T."/>
            <person name="Toyoda A."/>
            <person name="Oliveira C."/>
            <person name="Osipova E."/>
            <person name="Leigh N.D."/>
            <person name="Simon A."/>
            <person name="Yun M.H."/>
        </authorList>
    </citation>
    <scope>NUCLEOTIDE SEQUENCE</scope>
    <source>
        <strain evidence="2">20211129_DDA</strain>
        <tissue evidence="2">Liver</tissue>
    </source>
</reference>
<gene>
    <name evidence="2" type="ORF">NDU88_006620</name>
</gene>